<keyword evidence="2" id="KW-0560">Oxidoreductase</keyword>
<gene>
    <name evidence="4" type="ORF">ACFQ07_07025</name>
</gene>
<evidence type="ECO:0000256" key="2">
    <source>
        <dbReference type="ARBA" id="ARBA00023002"/>
    </source>
</evidence>
<sequence length="184" mass="19619">RTAASFCVNVLAADQEGLCRRFAAKTGDKFDGVAWHPAPSGAPVLDDAVAWIDCDFAECPEAGDHYIVLGAVRDLGLLNPAPPLLFFQGGYGAFSPGALVAPYESDLLAHIRIADIARKHMERLSAELRLECYAQSIVADELVIVAGSGTRQGTVHGHIGRRMPFAPPYGALFVADRDDDAVDA</sequence>
<dbReference type="InterPro" id="IPR012349">
    <property type="entry name" value="Split_barrel_FMN-bd"/>
</dbReference>
<protein>
    <submittedName>
        <fullName evidence="4">Flavin reductase</fullName>
    </submittedName>
</protein>
<comment type="similarity">
    <text evidence="1">Belongs to the non-flavoprotein flavin reductase family.</text>
</comment>
<evidence type="ECO:0000313" key="5">
    <source>
        <dbReference type="Proteomes" id="UP001597083"/>
    </source>
</evidence>
<accession>A0ABW3CDG3</accession>
<feature type="non-terminal residue" evidence="4">
    <location>
        <position position="184"/>
    </location>
</feature>
<dbReference type="Gene3D" id="3.30.450.40">
    <property type="match status" value="1"/>
</dbReference>
<organism evidence="4 5">
    <name type="scientific">Actinomadura adrarensis</name>
    <dbReference type="NCBI Taxonomy" id="1819600"/>
    <lineage>
        <taxon>Bacteria</taxon>
        <taxon>Bacillati</taxon>
        <taxon>Actinomycetota</taxon>
        <taxon>Actinomycetes</taxon>
        <taxon>Streptosporangiales</taxon>
        <taxon>Thermomonosporaceae</taxon>
        <taxon>Actinomadura</taxon>
    </lineage>
</organism>
<evidence type="ECO:0000256" key="1">
    <source>
        <dbReference type="ARBA" id="ARBA00008898"/>
    </source>
</evidence>
<evidence type="ECO:0000259" key="3">
    <source>
        <dbReference type="SMART" id="SM00903"/>
    </source>
</evidence>
<keyword evidence="5" id="KW-1185">Reference proteome</keyword>
<dbReference type="InterPro" id="IPR002563">
    <property type="entry name" value="Flavin_Rdtase-like_dom"/>
</dbReference>
<dbReference type="InterPro" id="IPR050268">
    <property type="entry name" value="NADH-dep_flavin_reductase"/>
</dbReference>
<dbReference type="InterPro" id="IPR029016">
    <property type="entry name" value="GAF-like_dom_sf"/>
</dbReference>
<feature type="non-terminal residue" evidence="4">
    <location>
        <position position="1"/>
    </location>
</feature>
<proteinExistence type="inferred from homology"/>
<dbReference type="PANTHER" id="PTHR30466:SF11">
    <property type="entry name" value="FLAVIN-DEPENDENT MONOOXYGENASE, REDUCTASE SUBUNIT HSAB"/>
    <property type="match status" value="1"/>
</dbReference>
<evidence type="ECO:0000313" key="4">
    <source>
        <dbReference type="EMBL" id="MFD0851967.1"/>
    </source>
</evidence>
<reference evidence="5" key="1">
    <citation type="journal article" date="2019" name="Int. J. Syst. Evol. Microbiol.">
        <title>The Global Catalogue of Microorganisms (GCM) 10K type strain sequencing project: providing services to taxonomists for standard genome sequencing and annotation.</title>
        <authorList>
            <consortium name="The Broad Institute Genomics Platform"/>
            <consortium name="The Broad Institute Genome Sequencing Center for Infectious Disease"/>
            <person name="Wu L."/>
            <person name="Ma J."/>
        </authorList>
    </citation>
    <scope>NUCLEOTIDE SEQUENCE [LARGE SCALE GENOMIC DNA]</scope>
    <source>
        <strain evidence="5">JCM 31696</strain>
    </source>
</reference>
<dbReference type="SUPFAM" id="SSF50475">
    <property type="entry name" value="FMN-binding split barrel"/>
    <property type="match status" value="1"/>
</dbReference>
<dbReference type="EMBL" id="JBHTIR010000945">
    <property type="protein sequence ID" value="MFD0851967.1"/>
    <property type="molecule type" value="Genomic_DNA"/>
</dbReference>
<dbReference type="Proteomes" id="UP001597083">
    <property type="component" value="Unassembled WGS sequence"/>
</dbReference>
<name>A0ABW3CDG3_9ACTN</name>
<dbReference type="SMART" id="SM00903">
    <property type="entry name" value="Flavin_Reduct"/>
    <property type="match status" value="1"/>
</dbReference>
<dbReference type="PANTHER" id="PTHR30466">
    <property type="entry name" value="FLAVIN REDUCTASE"/>
    <property type="match status" value="1"/>
</dbReference>
<comment type="caution">
    <text evidence="4">The sequence shown here is derived from an EMBL/GenBank/DDBJ whole genome shotgun (WGS) entry which is preliminary data.</text>
</comment>
<feature type="domain" description="Flavin reductase like" evidence="3">
    <location>
        <begin position="1"/>
        <end position="93"/>
    </location>
</feature>
<dbReference type="Pfam" id="PF01613">
    <property type="entry name" value="Flavin_Reduct"/>
    <property type="match status" value="1"/>
</dbReference>
<dbReference type="Gene3D" id="2.30.110.10">
    <property type="entry name" value="Electron Transport, Fmn-binding Protein, Chain A"/>
    <property type="match status" value="1"/>
</dbReference>